<evidence type="ECO:0000256" key="1">
    <source>
        <dbReference type="SAM" id="SignalP"/>
    </source>
</evidence>
<reference evidence="2" key="1">
    <citation type="submission" date="2021-02" db="EMBL/GenBank/DDBJ databases">
        <authorList>
            <person name="Nowell W R."/>
        </authorList>
    </citation>
    <scope>NUCLEOTIDE SEQUENCE</scope>
</reference>
<feature type="chain" id="PRO_5032483306" evidence="1">
    <location>
        <begin position="21"/>
        <end position="188"/>
    </location>
</feature>
<gene>
    <name evidence="2" type="ORF">IZO911_LOCUS2784</name>
</gene>
<dbReference type="Proteomes" id="UP000663860">
    <property type="component" value="Unassembled WGS sequence"/>
</dbReference>
<keyword evidence="1" id="KW-0732">Signal</keyword>
<protein>
    <submittedName>
        <fullName evidence="2">Uncharacterized protein</fullName>
    </submittedName>
</protein>
<dbReference type="AlphaFoldDB" id="A0A813N097"/>
<comment type="caution">
    <text evidence="2">The sequence shown here is derived from an EMBL/GenBank/DDBJ whole genome shotgun (WGS) entry which is preliminary data.</text>
</comment>
<evidence type="ECO:0000313" key="3">
    <source>
        <dbReference type="Proteomes" id="UP000663860"/>
    </source>
</evidence>
<organism evidence="2 3">
    <name type="scientific">Adineta steineri</name>
    <dbReference type="NCBI Taxonomy" id="433720"/>
    <lineage>
        <taxon>Eukaryota</taxon>
        <taxon>Metazoa</taxon>
        <taxon>Spiralia</taxon>
        <taxon>Gnathifera</taxon>
        <taxon>Rotifera</taxon>
        <taxon>Eurotatoria</taxon>
        <taxon>Bdelloidea</taxon>
        <taxon>Adinetida</taxon>
        <taxon>Adinetidae</taxon>
        <taxon>Adineta</taxon>
    </lineage>
</organism>
<sequence>MKSIYIVLLLIVVCILSIEGLLFHKSNGTTTKNKPTKAPKKEKCMIVKGKGKNLVGDIIHIHKEFLPTLKIIDNIAKQCNIKLAIKSSYEQLPDPSKSLKFTTANAGKHLKFFIMDKTGKKIVCNNICLTKEGEKVAEVKCLATGLRKENLRYGPHGEAGTLDDASDSKPGFTDDTRRIQEACKGVKL</sequence>
<proteinExistence type="predicted"/>
<feature type="signal peptide" evidence="1">
    <location>
        <begin position="1"/>
        <end position="20"/>
    </location>
</feature>
<dbReference type="EMBL" id="CAJNOE010000014">
    <property type="protein sequence ID" value="CAF0730134.1"/>
    <property type="molecule type" value="Genomic_DNA"/>
</dbReference>
<name>A0A813N097_9BILA</name>
<accession>A0A813N097</accession>
<evidence type="ECO:0000313" key="2">
    <source>
        <dbReference type="EMBL" id="CAF0730134.1"/>
    </source>
</evidence>